<evidence type="ECO:0000313" key="2">
    <source>
        <dbReference type="EMBL" id="QMS84719.1"/>
    </source>
</evidence>
<feature type="transmembrane region" description="Helical" evidence="1">
    <location>
        <begin position="131"/>
        <end position="155"/>
    </location>
</feature>
<dbReference type="AlphaFoldDB" id="A0A7L7KQK8"/>
<dbReference type="Proteomes" id="UP000514720">
    <property type="component" value="Chromosome"/>
</dbReference>
<keyword evidence="3" id="KW-1185">Reference proteome</keyword>
<keyword evidence="1" id="KW-1133">Transmembrane helix</keyword>
<evidence type="ECO:0000313" key="3">
    <source>
        <dbReference type="Proteomes" id="UP000514720"/>
    </source>
</evidence>
<feature type="transmembrane region" description="Helical" evidence="1">
    <location>
        <begin position="191"/>
        <end position="211"/>
    </location>
</feature>
<evidence type="ECO:0000256" key="1">
    <source>
        <dbReference type="SAM" id="Phobius"/>
    </source>
</evidence>
<dbReference type="KEGG" id="xcl:G4Z02_02775"/>
<gene>
    <name evidence="2" type="ORF">G4Z02_02775</name>
</gene>
<keyword evidence="1" id="KW-0812">Transmembrane</keyword>
<reference evidence="2 3" key="1">
    <citation type="submission" date="2020-02" db="EMBL/GenBank/DDBJ databases">
        <authorList>
            <person name="Zheng R.K."/>
            <person name="Sun C.M."/>
        </authorList>
    </citation>
    <scope>NUCLEOTIDE SEQUENCE [LARGE SCALE GENOMIC DNA]</scope>
    <source>
        <strain evidence="3">zrk13</strain>
    </source>
</reference>
<dbReference type="RefSeq" id="WP_258878338.1">
    <property type="nucleotide sequence ID" value="NZ_CP048914.1"/>
</dbReference>
<accession>A0A7L7KQK8</accession>
<feature type="transmembrane region" description="Helical" evidence="1">
    <location>
        <begin position="40"/>
        <end position="57"/>
    </location>
</feature>
<organism evidence="2 3">
    <name type="scientific">Candidatus Xianfuyuplasma coldseepsis</name>
    <dbReference type="NCBI Taxonomy" id="2782163"/>
    <lineage>
        <taxon>Bacteria</taxon>
        <taxon>Bacillati</taxon>
        <taxon>Mycoplasmatota</taxon>
        <taxon>Mollicutes</taxon>
        <taxon>Candidatus Izemoplasmatales</taxon>
        <taxon>Candidatus Izemoplasmataceae</taxon>
        <taxon>Candidatus Xianfuyuplasma</taxon>
    </lineage>
</organism>
<keyword evidence="1" id="KW-0472">Membrane</keyword>
<proteinExistence type="predicted"/>
<protein>
    <submittedName>
        <fullName evidence="2">Uncharacterized protein</fullName>
    </submittedName>
</protein>
<feature type="transmembrane region" description="Helical" evidence="1">
    <location>
        <begin position="64"/>
        <end position="84"/>
    </location>
</feature>
<sequence length="286" mass="33835">MKIEEINFVSKIVSYFRMSKVERMIMGVDKDGFSWVVDNWLSLVLSAGAVGMAYLYLLEKIKPIVFGMVFFIYLLVVVLSHRYYRMYVCRIKDSLKDYILKTSKLFWDQIVKLYLESLTIYKKYSGFWNKVLFWLIMPIANLLLYGLVFVAYILVVPIFALIGLFFFLNINELLATIVSIVVLRIFEVSTLHLIVAFIISVPMILFGRVVFNKEVKEIGDSFTSSKDFQEGVKVKKITKDLTLYRSNEDKDRFYVKYNNTNQIQEFLQVERLEEIVEKRRHWFKKN</sequence>
<name>A0A7L7KQK8_9MOLU</name>
<dbReference type="EMBL" id="CP048914">
    <property type="protein sequence ID" value="QMS84719.1"/>
    <property type="molecule type" value="Genomic_DNA"/>
</dbReference>
<feature type="transmembrane region" description="Helical" evidence="1">
    <location>
        <begin position="162"/>
        <end position="185"/>
    </location>
</feature>